<reference evidence="2 3" key="1">
    <citation type="submission" date="2022-06" db="EMBL/GenBank/DDBJ databases">
        <title>Paraconexibacter antarcticus.</title>
        <authorList>
            <person name="Kim C.S."/>
        </authorList>
    </citation>
    <scope>NUCLEOTIDE SEQUENCE [LARGE SCALE GENOMIC DNA]</scope>
    <source>
        <strain evidence="2 3">02-257</strain>
    </source>
</reference>
<dbReference type="EMBL" id="CP098502">
    <property type="protein sequence ID" value="UTI66908.1"/>
    <property type="molecule type" value="Genomic_DNA"/>
</dbReference>
<proteinExistence type="predicted"/>
<organism evidence="2 3">
    <name type="scientific">Paraconexibacter antarcticus</name>
    <dbReference type="NCBI Taxonomy" id="2949664"/>
    <lineage>
        <taxon>Bacteria</taxon>
        <taxon>Bacillati</taxon>
        <taxon>Actinomycetota</taxon>
        <taxon>Thermoleophilia</taxon>
        <taxon>Solirubrobacterales</taxon>
        <taxon>Paraconexibacteraceae</taxon>
        <taxon>Paraconexibacter</taxon>
    </lineage>
</organism>
<protein>
    <submittedName>
        <fullName evidence="2">Uncharacterized protein</fullName>
    </submittedName>
</protein>
<feature type="compositionally biased region" description="Low complexity" evidence="1">
    <location>
        <begin position="1"/>
        <end position="16"/>
    </location>
</feature>
<evidence type="ECO:0000256" key="1">
    <source>
        <dbReference type="SAM" id="MobiDB-lite"/>
    </source>
</evidence>
<name>A0ABY5DXZ5_9ACTN</name>
<evidence type="ECO:0000313" key="2">
    <source>
        <dbReference type="EMBL" id="UTI66908.1"/>
    </source>
</evidence>
<evidence type="ECO:0000313" key="3">
    <source>
        <dbReference type="Proteomes" id="UP001056035"/>
    </source>
</evidence>
<feature type="region of interest" description="Disordered" evidence="1">
    <location>
        <begin position="1"/>
        <end position="27"/>
    </location>
</feature>
<dbReference type="Proteomes" id="UP001056035">
    <property type="component" value="Chromosome"/>
</dbReference>
<accession>A0ABY5DXZ5</accession>
<sequence length="94" mass="9843">MSAATTTGVRAATVPVPRHRRRRPATDSMAFDAIFDRPAEGQTLDEFLVGAWEDLSAHRTVTCPVCHAAAMRPRYGAGQGAAGGRCGDCGSVLG</sequence>
<gene>
    <name evidence="2" type="ORF">NBH00_12025</name>
</gene>
<dbReference type="RefSeq" id="WP_254573561.1">
    <property type="nucleotide sequence ID" value="NZ_CP098502.1"/>
</dbReference>
<keyword evidence="3" id="KW-1185">Reference proteome</keyword>